<accession>A0ABU7KQD2</accession>
<dbReference type="SMART" id="SM00487">
    <property type="entry name" value="DEXDc"/>
    <property type="match status" value="1"/>
</dbReference>
<dbReference type="GO" id="GO:0004386">
    <property type="term" value="F:helicase activity"/>
    <property type="evidence" value="ECO:0007669"/>
    <property type="project" value="UniProtKB-KW"/>
</dbReference>
<dbReference type="Proteomes" id="UP001348641">
    <property type="component" value="Unassembled WGS sequence"/>
</dbReference>
<dbReference type="InterPro" id="IPR014001">
    <property type="entry name" value="Helicase_ATP-bd"/>
</dbReference>
<evidence type="ECO:0000313" key="3">
    <source>
        <dbReference type="EMBL" id="MEE2051498.1"/>
    </source>
</evidence>
<keyword evidence="3" id="KW-0347">Helicase</keyword>
<dbReference type="Gene3D" id="3.40.50.300">
    <property type="entry name" value="P-loop containing nucleotide triphosphate hydrolases"/>
    <property type="match status" value="1"/>
</dbReference>
<comment type="caution">
    <text evidence="3">The sequence shown here is derived from an EMBL/GenBank/DDBJ whole genome shotgun (WGS) entry which is preliminary data.</text>
</comment>
<dbReference type="PANTHER" id="PTHR10799">
    <property type="entry name" value="SNF2/RAD54 HELICASE FAMILY"/>
    <property type="match status" value="1"/>
</dbReference>
<dbReference type="Pfam" id="PF00271">
    <property type="entry name" value="Helicase_C"/>
    <property type="match status" value="1"/>
</dbReference>
<dbReference type="CDD" id="cd18793">
    <property type="entry name" value="SF2_C_SNF"/>
    <property type="match status" value="1"/>
</dbReference>
<dbReference type="InterPro" id="IPR001650">
    <property type="entry name" value="Helicase_C-like"/>
</dbReference>
<protein>
    <submittedName>
        <fullName evidence="3">DEAD/DEAH box helicase</fullName>
        <ecNumber evidence="3">3.6.4.-</ecNumber>
    </submittedName>
</protein>
<dbReference type="PROSITE" id="PS51192">
    <property type="entry name" value="HELICASE_ATP_BIND_1"/>
    <property type="match status" value="1"/>
</dbReference>
<dbReference type="EMBL" id="JAUUCC010000030">
    <property type="protein sequence ID" value="MEE2051498.1"/>
    <property type="molecule type" value="Genomic_DNA"/>
</dbReference>
<proteinExistence type="predicted"/>
<name>A0ABU7KQD2_9ACTN</name>
<keyword evidence="3" id="KW-0547">Nucleotide-binding</keyword>
<dbReference type="InterPro" id="IPR000330">
    <property type="entry name" value="SNF2_N"/>
</dbReference>
<sequence>MPTLAIRLSPSGTTVVLEADASHTADLSRLAHRFRGSAYQSPEIVHVPLDNFLSSVQSLRIWPSKDVRWDTAVVNLVRDSAHEAKEARARLSDDTPVPAEVSADDVEGLLDPGWLAPLTAFQRRDIGRLLSMRHGANFSVPGAGKTRVALADFHASRNRGEVLRMLVVAPKSAHGSWTEEVELCFEKPPAVHIADGGMLDPLAEMVVINYERLAGSQDALAKWLSAEPSMLVLDEAHRMKRGAQGVYGAVCLALGPLARRRLALSGTPAPNGAKDLQSLFSFVWPGQGGRTVERAIADRSLRDASAILKPFFCRTTKQELGLPPLDPRVVRVRLDDWHRELYSAIAGEEGLRAAGSGQGSEGLEKYGRVSMYLIMAAASPALLSEGGSKYEPLPYDLPRLEVPQNPTLRQMMDNLPRYEDSPKYKEACKIVRANAARGRKTIVWSTFVRSLTTLEKMLADCAPAVVHGGTADRDEQIDRFRKDPGCLVLLSNPATLGEGISLHQVCHEAVYVDRDFTAGRFLQSLDRIHRLGLAPGTETNVRILIAEKTIDEVIEERLAAKLRFMGAVLDDPGVEQLADLADEPAAPAGLERSDLETLMRHLHGDPRQ</sequence>
<evidence type="ECO:0000313" key="4">
    <source>
        <dbReference type="Proteomes" id="UP001348641"/>
    </source>
</evidence>
<evidence type="ECO:0000259" key="2">
    <source>
        <dbReference type="PROSITE" id="PS51192"/>
    </source>
</evidence>
<dbReference type="InterPro" id="IPR049730">
    <property type="entry name" value="SNF2/RAD54-like_C"/>
</dbReference>
<dbReference type="RefSeq" id="WP_330158618.1">
    <property type="nucleotide sequence ID" value="NZ_BAAAJA010000009.1"/>
</dbReference>
<dbReference type="InterPro" id="IPR038718">
    <property type="entry name" value="SNF2-like_sf"/>
</dbReference>
<keyword evidence="3" id="KW-0067">ATP-binding</keyword>
<dbReference type="EC" id="3.6.4.-" evidence="3"/>
<dbReference type="InterPro" id="IPR027417">
    <property type="entry name" value="P-loop_NTPase"/>
</dbReference>
<keyword evidence="1 3" id="KW-0378">Hydrolase</keyword>
<dbReference type="Gene3D" id="3.40.50.10810">
    <property type="entry name" value="Tandem AAA-ATPase domain"/>
    <property type="match status" value="1"/>
</dbReference>
<feature type="domain" description="Helicase ATP-binding" evidence="2">
    <location>
        <begin position="126"/>
        <end position="286"/>
    </location>
</feature>
<gene>
    <name evidence="3" type="ORF">Q8A49_13445</name>
</gene>
<organism evidence="3 4">
    <name type="scientific">Nocardiopsis tropica</name>
    <dbReference type="NCBI Taxonomy" id="109330"/>
    <lineage>
        <taxon>Bacteria</taxon>
        <taxon>Bacillati</taxon>
        <taxon>Actinomycetota</taxon>
        <taxon>Actinomycetes</taxon>
        <taxon>Streptosporangiales</taxon>
        <taxon>Nocardiopsidaceae</taxon>
        <taxon>Nocardiopsis</taxon>
    </lineage>
</organism>
<dbReference type="SUPFAM" id="SSF52540">
    <property type="entry name" value="P-loop containing nucleoside triphosphate hydrolases"/>
    <property type="match status" value="2"/>
</dbReference>
<dbReference type="Pfam" id="PF00176">
    <property type="entry name" value="SNF2-rel_dom"/>
    <property type="match status" value="1"/>
</dbReference>
<reference evidence="3 4" key="1">
    <citation type="submission" date="2023-07" db="EMBL/GenBank/DDBJ databases">
        <authorList>
            <person name="Girao M."/>
            <person name="Carvalho M.F."/>
        </authorList>
    </citation>
    <scope>NUCLEOTIDE SEQUENCE [LARGE SCALE GENOMIC DNA]</scope>
    <source>
        <strain evidence="3 4">66/93</strain>
    </source>
</reference>
<dbReference type="GO" id="GO:0016787">
    <property type="term" value="F:hydrolase activity"/>
    <property type="evidence" value="ECO:0007669"/>
    <property type="project" value="UniProtKB-KW"/>
</dbReference>
<evidence type="ECO:0000256" key="1">
    <source>
        <dbReference type="ARBA" id="ARBA00022801"/>
    </source>
</evidence>